<evidence type="ECO:0008006" key="3">
    <source>
        <dbReference type="Google" id="ProtNLM"/>
    </source>
</evidence>
<dbReference type="STRING" id="104452.A0A0L7KUX5"/>
<protein>
    <recommendedName>
        <fullName evidence="3">RNA transcription, translation and transport factor protein</fullName>
    </recommendedName>
</protein>
<dbReference type="Pfam" id="PF10036">
    <property type="entry name" value="RLL"/>
    <property type="match status" value="2"/>
</dbReference>
<name>A0A0L7KUX5_OPEBR</name>
<dbReference type="OrthoDB" id="514167at2759"/>
<evidence type="ECO:0000313" key="1">
    <source>
        <dbReference type="EMBL" id="KOB66876.1"/>
    </source>
</evidence>
<evidence type="ECO:0000313" key="2">
    <source>
        <dbReference type="Proteomes" id="UP000037510"/>
    </source>
</evidence>
<comment type="caution">
    <text evidence="1">The sequence shown here is derived from an EMBL/GenBank/DDBJ whole genome shotgun (WGS) entry which is preliminary data.</text>
</comment>
<dbReference type="Proteomes" id="UP000037510">
    <property type="component" value="Unassembled WGS sequence"/>
</dbReference>
<organism evidence="1 2">
    <name type="scientific">Operophtera brumata</name>
    <name type="common">Winter moth</name>
    <name type="synonym">Phalaena brumata</name>
    <dbReference type="NCBI Taxonomy" id="104452"/>
    <lineage>
        <taxon>Eukaryota</taxon>
        <taxon>Metazoa</taxon>
        <taxon>Ecdysozoa</taxon>
        <taxon>Arthropoda</taxon>
        <taxon>Hexapoda</taxon>
        <taxon>Insecta</taxon>
        <taxon>Pterygota</taxon>
        <taxon>Neoptera</taxon>
        <taxon>Endopterygota</taxon>
        <taxon>Lepidoptera</taxon>
        <taxon>Glossata</taxon>
        <taxon>Ditrysia</taxon>
        <taxon>Geometroidea</taxon>
        <taxon>Geometridae</taxon>
        <taxon>Larentiinae</taxon>
        <taxon>Operophtera</taxon>
    </lineage>
</organism>
<proteinExistence type="predicted"/>
<dbReference type="EMBL" id="JTDY01005569">
    <property type="protein sequence ID" value="KOB66876.1"/>
    <property type="molecule type" value="Genomic_DNA"/>
</dbReference>
<reference evidence="1 2" key="1">
    <citation type="journal article" date="2015" name="Genome Biol. Evol.">
        <title>The genome of winter moth (Operophtera brumata) provides a genomic perspective on sexual dimorphism and phenology.</title>
        <authorList>
            <person name="Derks M.F."/>
            <person name="Smit S."/>
            <person name="Salis L."/>
            <person name="Schijlen E."/>
            <person name="Bossers A."/>
            <person name="Mateman C."/>
            <person name="Pijl A.S."/>
            <person name="de Ridder D."/>
            <person name="Groenen M.A."/>
            <person name="Visser M.E."/>
            <person name="Megens H.J."/>
        </authorList>
    </citation>
    <scope>NUCLEOTIDE SEQUENCE [LARGE SCALE GENOMIC DNA]</scope>
    <source>
        <strain evidence="1">WM2013NL</strain>
        <tissue evidence="1">Head and thorax</tissue>
    </source>
</reference>
<dbReference type="PANTHER" id="PTHR15924">
    <property type="entry name" value="CLE"/>
    <property type="match status" value="1"/>
</dbReference>
<sequence length="225" mass="25467">MSKMFQIKLQSLGHPNPESFNCEDEKEYKSVVLWLEDQKIRHYKIEEREGLRNFDSDGWKESYNAYQRDLVSPAAELSPNEQLNWLLSYAVRLEYADNVDKYKNAKVEQPKQAPNVISTNPLDNLDFSCTTFKAGVERVSTIAGISPHPDPKIRLAALCKILKTAPHPDPPSSESVAIQQPSDVLKLLFIEDLRDLQTKINESLVAVQTVTADPRTDTKLGQVGR</sequence>
<gene>
    <name evidence="1" type="ORF">OBRU01_18252</name>
</gene>
<keyword evidence="2" id="KW-1185">Reference proteome</keyword>
<dbReference type="InterPro" id="IPR019265">
    <property type="entry name" value="RTRAF"/>
</dbReference>
<accession>A0A0L7KUX5</accession>
<dbReference type="AlphaFoldDB" id="A0A0L7KUX5"/>